<gene>
    <name evidence="3" type="ORF">GD627_07315</name>
</gene>
<evidence type="ECO:0000313" key="4">
    <source>
        <dbReference type="Proteomes" id="UP000326852"/>
    </source>
</evidence>
<organism evidence="3 4">
    <name type="scientific">Arthrobacter yangruifuii</name>
    <dbReference type="NCBI Taxonomy" id="2606616"/>
    <lineage>
        <taxon>Bacteria</taxon>
        <taxon>Bacillati</taxon>
        <taxon>Actinomycetota</taxon>
        <taxon>Actinomycetes</taxon>
        <taxon>Micrococcales</taxon>
        <taxon>Micrococcaceae</taxon>
        <taxon>Arthrobacter</taxon>
    </lineage>
</organism>
<feature type="transmembrane region" description="Helical" evidence="2">
    <location>
        <begin position="71"/>
        <end position="90"/>
    </location>
</feature>
<keyword evidence="2" id="KW-0472">Membrane</keyword>
<evidence type="ECO:0000313" key="3">
    <source>
        <dbReference type="EMBL" id="KAD3720610.1"/>
    </source>
</evidence>
<dbReference type="RefSeq" id="WP_152271970.1">
    <property type="nucleotide sequence ID" value="NZ_VTFX01000003.1"/>
</dbReference>
<evidence type="ECO:0000256" key="2">
    <source>
        <dbReference type="SAM" id="Phobius"/>
    </source>
</evidence>
<comment type="caution">
    <text evidence="3">The sequence shown here is derived from an EMBL/GenBank/DDBJ whole genome shotgun (WGS) entry which is preliminary data.</text>
</comment>
<evidence type="ECO:0000256" key="1">
    <source>
        <dbReference type="SAM" id="MobiDB-lite"/>
    </source>
</evidence>
<sequence>MDRSIGTSDYRLYSRPAPGGGGDYVEVVDDGGELPAAPARAQAEAGETGPAAGAAGGWGPDTAPRSRFNPYLCAAWAVVALMLAGGLTWLSGALPEMATVYSSSAAHMTSQDLMRMNFQMMGVYLLPFGLAGALALLTVQAARYRGPGRRRS</sequence>
<keyword evidence="2" id="KW-0812">Transmembrane</keyword>
<feature type="compositionally biased region" description="Low complexity" evidence="1">
    <location>
        <begin position="38"/>
        <end position="53"/>
    </location>
</feature>
<dbReference type="Proteomes" id="UP000326852">
    <property type="component" value="Unassembled WGS sequence"/>
</dbReference>
<protein>
    <submittedName>
        <fullName evidence="3">Uncharacterized protein</fullName>
    </submittedName>
</protein>
<proteinExistence type="predicted"/>
<keyword evidence="4" id="KW-1185">Reference proteome</keyword>
<accession>A0A5N6MR49</accession>
<dbReference type="EMBL" id="VTFX01000003">
    <property type="protein sequence ID" value="KAD3720610.1"/>
    <property type="molecule type" value="Genomic_DNA"/>
</dbReference>
<feature type="region of interest" description="Disordered" evidence="1">
    <location>
        <begin position="38"/>
        <end position="57"/>
    </location>
</feature>
<name>A0A5N6MR49_9MICC</name>
<dbReference type="AlphaFoldDB" id="A0A5N6MR49"/>
<reference evidence="3 4" key="1">
    <citation type="submission" date="2019-08" db="EMBL/GenBank/DDBJ databases">
        <title>Arthrobacter sp. nov., isolated from plateau pika and Tibetan wild ass.</title>
        <authorList>
            <person name="Ge Y."/>
        </authorList>
    </citation>
    <scope>NUCLEOTIDE SEQUENCE [LARGE SCALE GENOMIC DNA]</scope>
    <source>
        <strain evidence="3 4">785</strain>
    </source>
</reference>
<keyword evidence="2" id="KW-1133">Transmembrane helix</keyword>
<feature type="transmembrane region" description="Helical" evidence="2">
    <location>
        <begin position="121"/>
        <end position="142"/>
    </location>
</feature>